<reference evidence="2 3" key="1">
    <citation type="submission" date="2014-09" db="EMBL/GenBank/DDBJ databases">
        <title>Draft genome of Bradyrhizobium japonicum Is-34.</title>
        <authorList>
            <person name="Tsurumaru H."/>
            <person name="Yamakawa T."/>
            <person name="Hashimoto S."/>
            <person name="Okizaki K."/>
            <person name="Kanesaki Y."/>
            <person name="Yoshikawa H."/>
            <person name="Yajima S."/>
        </authorList>
    </citation>
    <scope>NUCLEOTIDE SEQUENCE [LARGE SCALE GENOMIC DNA]</scope>
    <source>
        <strain evidence="2 3">Is-34</strain>
    </source>
</reference>
<dbReference type="AlphaFoldDB" id="A0A0A3XPC0"/>
<evidence type="ECO:0000313" key="2">
    <source>
        <dbReference type="EMBL" id="KGT76262.1"/>
    </source>
</evidence>
<dbReference type="Proteomes" id="UP000030377">
    <property type="component" value="Unassembled WGS sequence"/>
</dbReference>
<name>A0A0A3XPC0_BRAJP</name>
<proteinExistence type="predicted"/>
<accession>A0A0A3XPC0</accession>
<comment type="caution">
    <text evidence="2">The sequence shown here is derived from an EMBL/GenBank/DDBJ whole genome shotgun (WGS) entry which is preliminary data.</text>
</comment>
<gene>
    <name evidence="2" type="ORF">MA20_26000</name>
</gene>
<protein>
    <submittedName>
        <fullName evidence="2">Uncharacterized protein</fullName>
    </submittedName>
</protein>
<feature type="region of interest" description="Disordered" evidence="1">
    <location>
        <begin position="79"/>
        <end position="118"/>
    </location>
</feature>
<feature type="region of interest" description="Disordered" evidence="1">
    <location>
        <begin position="1"/>
        <end position="35"/>
    </location>
</feature>
<sequence length="118" mass="12072">MSKVLVDEPPVSLLRGSGGRGGHWKNATPTLKLPGAGELKGDVAASNAAEHDVRPKAGVMLDLYQRGWGACYVRPAAKSVQGGQKPQCGAKASQPEADIGGQFSNGANLSPDRAAAPP</sequence>
<evidence type="ECO:0000313" key="3">
    <source>
        <dbReference type="Proteomes" id="UP000030377"/>
    </source>
</evidence>
<evidence type="ECO:0000256" key="1">
    <source>
        <dbReference type="SAM" id="MobiDB-lite"/>
    </source>
</evidence>
<organism evidence="2 3">
    <name type="scientific">Bradyrhizobium japonicum</name>
    <dbReference type="NCBI Taxonomy" id="375"/>
    <lineage>
        <taxon>Bacteria</taxon>
        <taxon>Pseudomonadati</taxon>
        <taxon>Pseudomonadota</taxon>
        <taxon>Alphaproteobacteria</taxon>
        <taxon>Hyphomicrobiales</taxon>
        <taxon>Nitrobacteraceae</taxon>
        <taxon>Bradyrhizobium</taxon>
    </lineage>
</organism>
<dbReference type="EMBL" id="JRPN01000020">
    <property type="protein sequence ID" value="KGT76262.1"/>
    <property type="molecule type" value="Genomic_DNA"/>
</dbReference>
<dbReference type="RefSeq" id="WP_041957555.1">
    <property type="nucleotide sequence ID" value="NZ_JANUDC010000001.1"/>
</dbReference>